<evidence type="ECO:0000256" key="2">
    <source>
        <dbReference type="ARBA" id="ARBA00022900"/>
    </source>
</evidence>
<gene>
    <name evidence="6" type="ORF">CHILSU_LOCUS6727</name>
</gene>
<accession>A0ABN8B305</accession>
<dbReference type="PANTHER" id="PTHR11461">
    <property type="entry name" value="SERINE PROTEASE INHIBITOR, SERPIN"/>
    <property type="match status" value="1"/>
</dbReference>
<evidence type="ECO:0000313" key="6">
    <source>
        <dbReference type="EMBL" id="CAH0403453.1"/>
    </source>
</evidence>
<evidence type="ECO:0000313" key="7">
    <source>
        <dbReference type="Proteomes" id="UP001153292"/>
    </source>
</evidence>
<feature type="signal peptide" evidence="4">
    <location>
        <begin position="1"/>
        <end position="16"/>
    </location>
</feature>
<feature type="chain" id="PRO_5046888990" description="Serpin domain-containing protein" evidence="4">
    <location>
        <begin position="17"/>
        <end position="400"/>
    </location>
</feature>
<dbReference type="InterPro" id="IPR042178">
    <property type="entry name" value="Serpin_sf_1"/>
</dbReference>
<evidence type="ECO:0000256" key="3">
    <source>
        <dbReference type="RuleBase" id="RU000411"/>
    </source>
</evidence>
<dbReference type="Proteomes" id="UP001153292">
    <property type="component" value="Chromosome 23"/>
</dbReference>
<protein>
    <recommendedName>
        <fullName evidence="5">Serpin domain-containing protein</fullName>
    </recommendedName>
</protein>
<dbReference type="SUPFAM" id="SSF56574">
    <property type="entry name" value="Serpins"/>
    <property type="match status" value="1"/>
</dbReference>
<reference evidence="6" key="1">
    <citation type="submission" date="2021-12" db="EMBL/GenBank/DDBJ databases">
        <authorList>
            <person name="King R."/>
        </authorList>
    </citation>
    <scope>NUCLEOTIDE SEQUENCE</scope>
</reference>
<keyword evidence="4" id="KW-0732">Signal</keyword>
<sequence length="400" mass="45722">MNRLILLVILCASTLAARYQCNHKSALLILKRPAYEFSVKLLDRVAQASDAHFVYSPISTWLQLLTLSEGAHGQTLKEIWNVTKHLRLKCFRRKWRSIVNRVDTQLKDVSKRRGFMVVDKLMNVKKSFILEVERLKSLQVLMLDFNYPVTAADIANKEVESATNGVIVNAFTPYDFNSTVLLMADTSFYKSNWKIPFNTVYTRPEPFYSEFGVDEGEVNMMNRIDYFNYTEIPRIGAKVLELPCGSGDRVTMLFFLPTTGSIRDLFFSLQRIRIMSIFNKFKVDGASLVDVKIPRFKITTDIDSIPELLYDMGVKRVFHPDLANLRGISDFKVYASLMAQVADIEVNEEGVTATAVADFLLANKVSKDFTANRPFAFLLIDKRTELILFAGTYSTPRKYK</sequence>
<dbReference type="SMART" id="SM00093">
    <property type="entry name" value="SERPIN"/>
    <property type="match status" value="1"/>
</dbReference>
<feature type="domain" description="Serpin" evidence="5">
    <location>
        <begin position="39"/>
        <end position="396"/>
    </location>
</feature>
<organism evidence="6 7">
    <name type="scientific">Chilo suppressalis</name>
    <name type="common">Asiatic rice borer moth</name>
    <dbReference type="NCBI Taxonomy" id="168631"/>
    <lineage>
        <taxon>Eukaryota</taxon>
        <taxon>Metazoa</taxon>
        <taxon>Ecdysozoa</taxon>
        <taxon>Arthropoda</taxon>
        <taxon>Hexapoda</taxon>
        <taxon>Insecta</taxon>
        <taxon>Pterygota</taxon>
        <taxon>Neoptera</taxon>
        <taxon>Endopterygota</taxon>
        <taxon>Lepidoptera</taxon>
        <taxon>Glossata</taxon>
        <taxon>Ditrysia</taxon>
        <taxon>Pyraloidea</taxon>
        <taxon>Crambidae</taxon>
        <taxon>Crambinae</taxon>
        <taxon>Chilo</taxon>
    </lineage>
</organism>
<dbReference type="EMBL" id="OU963916">
    <property type="protein sequence ID" value="CAH0403453.1"/>
    <property type="molecule type" value="Genomic_DNA"/>
</dbReference>
<evidence type="ECO:0000259" key="5">
    <source>
        <dbReference type="SMART" id="SM00093"/>
    </source>
</evidence>
<dbReference type="PANTHER" id="PTHR11461:SF367">
    <property type="entry name" value="GH21475P-RELATED"/>
    <property type="match status" value="1"/>
</dbReference>
<comment type="similarity">
    <text evidence="3">Belongs to the serpin family.</text>
</comment>
<keyword evidence="2" id="KW-0722">Serine protease inhibitor</keyword>
<keyword evidence="7" id="KW-1185">Reference proteome</keyword>
<dbReference type="InterPro" id="IPR036186">
    <property type="entry name" value="Serpin_sf"/>
</dbReference>
<dbReference type="Gene3D" id="2.30.39.10">
    <property type="entry name" value="Alpha-1-antitrypsin, domain 1"/>
    <property type="match status" value="1"/>
</dbReference>
<proteinExistence type="inferred from homology"/>
<dbReference type="InterPro" id="IPR042185">
    <property type="entry name" value="Serpin_sf_2"/>
</dbReference>
<keyword evidence="1" id="KW-0646">Protease inhibitor</keyword>
<evidence type="ECO:0000256" key="4">
    <source>
        <dbReference type="SAM" id="SignalP"/>
    </source>
</evidence>
<dbReference type="CDD" id="cd19598">
    <property type="entry name" value="serpin77Ba-like_insects"/>
    <property type="match status" value="1"/>
</dbReference>
<dbReference type="InterPro" id="IPR000215">
    <property type="entry name" value="Serpin_fam"/>
</dbReference>
<dbReference type="Pfam" id="PF00079">
    <property type="entry name" value="Serpin"/>
    <property type="match status" value="1"/>
</dbReference>
<name>A0ABN8B305_CHISP</name>
<dbReference type="Gene3D" id="3.30.497.10">
    <property type="entry name" value="Antithrombin, subunit I, domain 2"/>
    <property type="match status" value="1"/>
</dbReference>
<dbReference type="InterPro" id="IPR023796">
    <property type="entry name" value="Serpin_dom"/>
</dbReference>
<evidence type="ECO:0000256" key="1">
    <source>
        <dbReference type="ARBA" id="ARBA00022690"/>
    </source>
</evidence>